<dbReference type="OrthoDB" id="5901192at2"/>
<dbReference type="EMBL" id="BJUD01000037">
    <property type="protein sequence ID" value="GEK29189.1"/>
    <property type="molecule type" value="Genomic_DNA"/>
</dbReference>
<feature type="transmembrane region" description="Helical" evidence="12">
    <location>
        <begin position="44"/>
        <end position="64"/>
    </location>
</feature>
<dbReference type="CDD" id="cd16015">
    <property type="entry name" value="LTA_synthase"/>
    <property type="match status" value="1"/>
</dbReference>
<evidence type="ECO:0000256" key="9">
    <source>
        <dbReference type="PIRSR" id="PIRSR005091-2"/>
    </source>
</evidence>
<keyword evidence="7 12" id="KW-0472">Membrane</keyword>
<protein>
    <submittedName>
        <fullName evidence="14">Alkaline phosphatase</fullName>
    </submittedName>
    <submittedName>
        <fullName evidence="15">Sulfatase domain protein</fullName>
    </submittedName>
</protein>
<feature type="region of interest" description="Disordered" evidence="11">
    <location>
        <begin position="658"/>
        <end position="695"/>
    </location>
</feature>
<evidence type="ECO:0000256" key="3">
    <source>
        <dbReference type="ARBA" id="ARBA00009983"/>
    </source>
</evidence>
<evidence type="ECO:0000256" key="10">
    <source>
        <dbReference type="PIRSR" id="PIRSR005091-3"/>
    </source>
</evidence>
<feature type="binding site" evidence="10">
    <location>
        <position position="302"/>
    </location>
    <ligand>
        <name>Mn(2+)</name>
        <dbReference type="ChEBI" id="CHEBI:29035"/>
    </ligand>
</feature>
<dbReference type="Proteomes" id="UP000321429">
    <property type="component" value="Unassembled WGS sequence"/>
</dbReference>
<feature type="transmembrane region" description="Helical" evidence="12">
    <location>
        <begin position="128"/>
        <end position="146"/>
    </location>
</feature>
<feature type="binding site" evidence="10">
    <location>
        <position position="481"/>
    </location>
    <ligand>
        <name>Mn(2+)</name>
        <dbReference type="ChEBI" id="CHEBI:29035"/>
    </ligand>
</feature>
<evidence type="ECO:0000313" key="16">
    <source>
        <dbReference type="Proteomes" id="UP000051139"/>
    </source>
</evidence>
<reference evidence="15 16" key="1">
    <citation type="journal article" date="2015" name="Genome Announc.">
        <title>Expanding the biotechnology potential of lactobacilli through comparative genomics of 213 strains and associated genera.</title>
        <authorList>
            <person name="Sun Z."/>
            <person name="Harris H.M."/>
            <person name="McCann A."/>
            <person name="Guo C."/>
            <person name="Argimon S."/>
            <person name="Zhang W."/>
            <person name="Yang X."/>
            <person name="Jeffery I.B."/>
            <person name="Cooney J.C."/>
            <person name="Kagawa T.F."/>
            <person name="Liu W."/>
            <person name="Song Y."/>
            <person name="Salvetti E."/>
            <person name="Wrobel A."/>
            <person name="Rasinkangas P."/>
            <person name="Parkhill J."/>
            <person name="Rea M.C."/>
            <person name="O'Sullivan O."/>
            <person name="Ritari J."/>
            <person name="Douillard F.P."/>
            <person name="Paul Ross R."/>
            <person name="Yang R."/>
            <person name="Briner A.E."/>
            <person name="Felis G.E."/>
            <person name="de Vos W.M."/>
            <person name="Barrangou R."/>
            <person name="Klaenhammer T.R."/>
            <person name="Caufield P.W."/>
            <person name="Cui Y."/>
            <person name="Zhang H."/>
            <person name="O'Toole P.W."/>
        </authorList>
    </citation>
    <scope>NUCLEOTIDE SEQUENCE [LARGE SCALE GENOMIC DNA]</scope>
    <source>
        <strain evidence="15 16">DSM 22696</strain>
    </source>
</reference>
<dbReference type="Gene3D" id="3.30.1120.170">
    <property type="match status" value="1"/>
</dbReference>
<dbReference type="STRING" id="348151.IV55_GL001398"/>
<keyword evidence="5 12" id="KW-0812">Transmembrane</keyword>
<reference evidence="14 17" key="2">
    <citation type="submission" date="2019-07" db="EMBL/GenBank/DDBJ databases">
        <title>Whole genome shotgun sequence of Lactobacillus siliginis NBRC 101315.</title>
        <authorList>
            <person name="Hosoyama A."/>
            <person name="Uohara A."/>
            <person name="Ohji S."/>
            <person name="Ichikawa N."/>
        </authorList>
    </citation>
    <scope>NUCLEOTIDE SEQUENCE [LARGE SCALE GENOMIC DNA]</scope>
    <source>
        <strain evidence="14 17">NBRC 101315</strain>
    </source>
</reference>
<accession>A0A0R2LCS5</accession>
<keyword evidence="16" id="KW-1185">Reference proteome</keyword>
<dbReference type="PANTHER" id="PTHR47371">
    <property type="entry name" value="LIPOTEICHOIC ACID SYNTHASE"/>
    <property type="match status" value="1"/>
</dbReference>
<keyword evidence="9" id="KW-0464">Manganese</keyword>
<comment type="similarity">
    <text evidence="3">Belongs to the LTA synthase family.</text>
</comment>
<organism evidence="15 16">
    <name type="scientific">Furfurilactobacillus siliginis</name>
    <dbReference type="NCBI Taxonomy" id="348151"/>
    <lineage>
        <taxon>Bacteria</taxon>
        <taxon>Bacillati</taxon>
        <taxon>Bacillota</taxon>
        <taxon>Bacilli</taxon>
        <taxon>Lactobacillales</taxon>
        <taxon>Lactobacillaceae</taxon>
        <taxon>Furfurilactobacillus</taxon>
    </lineage>
</organism>
<evidence type="ECO:0000256" key="5">
    <source>
        <dbReference type="ARBA" id="ARBA00022692"/>
    </source>
</evidence>
<dbReference type="Proteomes" id="UP000051139">
    <property type="component" value="Unassembled WGS sequence"/>
</dbReference>
<dbReference type="Gene3D" id="3.40.720.10">
    <property type="entry name" value="Alkaline Phosphatase, subunit A"/>
    <property type="match status" value="1"/>
</dbReference>
<proteinExistence type="inferred from homology"/>
<dbReference type="AlphaFoldDB" id="A0A0R2LCS5"/>
<keyword evidence="4" id="KW-1003">Cell membrane</keyword>
<keyword evidence="6 12" id="KW-1133">Transmembrane helix</keyword>
<dbReference type="SUPFAM" id="SSF53649">
    <property type="entry name" value="Alkaline phosphatase-like"/>
    <property type="match status" value="1"/>
</dbReference>
<dbReference type="GO" id="GO:0005886">
    <property type="term" value="C:plasma membrane"/>
    <property type="evidence" value="ECO:0007669"/>
    <property type="project" value="UniProtKB-SubCell"/>
</dbReference>
<evidence type="ECO:0000313" key="15">
    <source>
        <dbReference type="EMBL" id="KRN96429.1"/>
    </source>
</evidence>
<dbReference type="PANTHER" id="PTHR47371:SF3">
    <property type="entry name" value="PHOSPHOGLYCEROL TRANSFERASE I"/>
    <property type="match status" value="1"/>
</dbReference>
<evidence type="ECO:0000313" key="17">
    <source>
        <dbReference type="Proteomes" id="UP000321429"/>
    </source>
</evidence>
<feature type="transmembrane region" description="Helical" evidence="12">
    <location>
        <begin position="71"/>
        <end position="93"/>
    </location>
</feature>
<comment type="subcellular location">
    <subcellularLocation>
        <location evidence="1">Cell membrane</location>
        <topology evidence="1">Multi-pass membrane protein</topology>
    </subcellularLocation>
</comment>
<feature type="active site" evidence="8">
    <location>
        <position position="302"/>
    </location>
</feature>
<feature type="transmembrane region" description="Helical" evidence="12">
    <location>
        <begin position="12"/>
        <end position="32"/>
    </location>
</feature>
<dbReference type="InterPro" id="IPR050448">
    <property type="entry name" value="OpgB/LTA_synthase_biosynth"/>
</dbReference>
<feature type="binding site" evidence="10">
    <location>
        <position position="482"/>
    </location>
    <ligand>
        <name>Mn(2+)</name>
        <dbReference type="ChEBI" id="CHEBI:29035"/>
    </ligand>
</feature>
<feature type="compositionally biased region" description="Polar residues" evidence="11">
    <location>
        <begin position="666"/>
        <end position="679"/>
    </location>
</feature>
<evidence type="ECO:0000256" key="1">
    <source>
        <dbReference type="ARBA" id="ARBA00004651"/>
    </source>
</evidence>
<feature type="binding site" evidence="10">
    <location>
        <position position="258"/>
    </location>
    <ligand>
        <name>Mn(2+)</name>
        <dbReference type="ChEBI" id="CHEBI:29035"/>
    </ligand>
</feature>
<dbReference type="RefSeq" id="WP_057809681.1">
    <property type="nucleotide sequence ID" value="NZ_BJUD01000037.1"/>
</dbReference>
<gene>
    <name evidence="15" type="ORF">IV55_GL001398</name>
    <name evidence="14" type="ORF">LSI01_15000</name>
</gene>
<feature type="transmembrane region" description="Helical" evidence="12">
    <location>
        <begin position="158"/>
        <end position="175"/>
    </location>
</feature>
<evidence type="ECO:0000256" key="6">
    <source>
        <dbReference type="ARBA" id="ARBA00022989"/>
    </source>
</evidence>
<evidence type="ECO:0000256" key="11">
    <source>
        <dbReference type="SAM" id="MobiDB-lite"/>
    </source>
</evidence>
<feature type="binding site" evidence="9">
    <location>
        <position position="420"/>
    </location>
    <ligand>
        <name>substrate</name>
    </ligand>
</feature>
<evidence type="ECO:0000256" key="7">
    <source>
        <dbReference type="ARBA" id="ARBA00023136"/>
    </source>
</evidence>
<dbReference type="PIRSF" id="PIRSF005091">
    <property type="entry name" value="Mmb_sulf_HI1246"/>
    <property type="match status" value="1"/>
</dbReference>
<evidence type="ECO:0000313" key="14">
    <source>
        <dbReference type="EMBL" id="GEK29189.1"/>
    </source>
</evidence>
<feature type="domain" description="Sulfatase N-terminal" evidence="13">
    <location>
        <begin position="250"/>
        <end position="549"/>
    </location>
</feature>
<sequence>MHKLQAKLNTRIGLFWLLMVVFWAKTMLAYFADFHLSVSNPLQGFILLINPLGTSLLLFGLAFFARRARFFYPILALTYILNTVLLYLNVIYFREFTDYMTVSTMTGYDKVNQGLSGSSLALTMPHDALYWVDIVIIVLLFLFRWLKFDKLALPKRTGLAVTSFALMFITFNLAISEVDRSQLMTRTFDRSYVVKYLGLDFFTAYDGVSEWHTSAMRAAATKSELNDVTNFTQKHYAAPDKSMFGAAKGRNVIIIHLESFQQFSIDQKINGKEVTPFLNSLYHSKDTYGFDNFFHQVGQGKTSDAENMLETGTYGLPQGSLFAQLGSDETFQAAPAILQQSPEHYTTAVFHGNVPSFWNRNNVYPNLGYQYFFAQQYYNHSGNRSMGYGLKDKLLFDDSVKYLQHLQQPFYAKYLTVTNHFPFNLDKEDQDPNFKTADTDSSVVNNYFVTNHYLDQSVEELFNFLKSSGLYNKSMIVIYGDHYGISNSENKSLASVLNKDPDNWTNFDNAQLQRVPFMVHIPGNHHGKIEHQYGGEIDVEPTILHLLGINTKKYVQFGTDLFSKEHDQVVAFRNQDFITPKYTSLSGTVYDNATGQEAQLTAAQKKHVDKQQKHVENELSLSDSLNQKNLLRFYKPKGFTPVDPTQYKYAKGLQQAQKIERDRGVGSTSLYSQNGNKSVESLYHTDAPEVTDDGQ</sequence>
<dbReference type="PATRIC" id="fig|348151.3.peg.1436"/>
<dbReference type="InterPro" id="IPR000917">
    <property type="entry name" value="Sulfatase_N"/>
</dbReference>
<name>A0A0R2LCS5_9LACO</name>
<dbReference type="EMBL" id="JQCB01000004">
    <property type="protein sequence ID" value="KRN96429.1"/>
    <property type="molecule type" value="Genomic_DNA"/>
</dbReference>
<evidence type="ECO:0000256" key="12">
    <source>
        <dbReference type="SAM" id="Phobius"/>
    </source>
</evidence>
<keyword evidence="9" id="KW-0479">Metal-binding</keyword>
<dbReference type="Pfam" id="PF00884">
    <property type="entry name" value="Sulfatase"/>
    <property type="match status" value="1"/>
</dbReference>
<dbReference type="InterPro" id="IPR017850">
    <property type="entry name" value="Alkaline_phosphatase_core_sf"/>
</dbReference>
<dbReference type="GO" id="GO:0046872">
    <property type="term" value="F:metal ion binding"/>
    <property type="evidence" value="ECO:0007669"/>
    <property type="project" value="UniProtKB-KW"/>
</dbReference>
<comment type="caution">
    <text evidence="15">The sequence shown here is derived from an EMBL/GenBank/DDBJ whole genome shotgun (WGS) entry which is preliminary data.</text>
</comment>
<evidence type="ECO:0000256" key="4">
    <source>
        <dbReference type="ARBA" id="ARBA00022475"/>
    </source>
</evidence>
<evidence type="ECO:0000256" key="8">
    <source>
        <dbReference type="PIRSR" id="PIRSR005091-1"/>
    </source>
</evidence>
<evidence type="ECO:0000256" key="2">
    <source>
        <dbReference type="ARBA" id="ARBA00004936"/>
    </source>
</evidence>
<dbReference type="InterPro" id="IPR012160">
    <property type="entry name" value="LtaS-like"/>
</dbReference>
<comment type="pathway">
    <text evidence="2">Cell wall biogenesis; lipoteichoic acid biosynthesis.</text>
</comment>
<evidence type="ECO:0000259" key="13">
    <source>
        <dbReference type="Pfam" id="PF00884"/>
    </source>
</evidence>